<evidence type="ECO:0000256" key="1">
    <source>
        <dbReference type="SAM" id="SignalP"/>
    </source>
</evidence>
<name>A0A7J6D4T1_9TELE</name>
<evidence type="ECO:0000313" key="2">
    <source>
        <dbReference type="EMBL" id="KAF4114253.1"/>
    </source>
</evidence>
<evidence type="ECO:0000313" key="3">
    <source>
        <dbReference type="Proteomes" id="UP000579812"/>
    </source>
</evidence>
<protein>
    <submittedName>
        <fullName evidence="2">Uncharacterized protein</fullName>
    </submittedName>
</protein>
<feature type="signal peptide" evidence="1">
    <location>
        <begin position="1"/>
        <end position="21"/>
    </location>
</feature>
<reference evidence="2 3" key="1">
    <citation type="submission" date="2020-04" db="EMBL/GenBank/DDBJ databases">
        <title>Chromosome-level genome assembly of a cyprinid fish Onychostoma macrolepis by integration of Nanopore Sequencing, Bionano and Hi-C technology.</title>
        <authorList>
            <person name="Wang D."/>
        </authorList>
    </citation>
    <scope>NUCLEOTIDE SEQUENCE [LARGE SCALE GENOMIC DNA]</scope>
    <source>
        <strain evidence="2">SWU-2019</strain>
        <tissue evidence="2">Muscle</tissue>
    </source>
</reference>
<sequence>MSDTLHMALALSALGLLLVEEEKKKWPRKIRRKRTKWVKPWILQRQAQGAFPNLCRELELGETSDFKNFAWLFPVQFNRLKEFISPIVQRRNTNYRDCIFVGEWELRFLATGESFKSLSYQF</sequence>
<dbReference type="Proteomes" id="UP000579812">
    <property type="component" value="Unassembled WGS sequence"/>
</dbReference>
<keyword evidence="3" id="KW-1185">Reference proteome</keyword>
<proteinExistence type="predicted"/>
<organism evidence="2 3">
    <name type="scientific">Onychostoma macrolepis</name>
    <dbReference type="NCBI Taxonomy" id="369639"/>
    <lineage>
        <taxon>Eukaryota</taxon>
        <taxon>Metazoa</taxon>
        <taxon>Chordata</taxon>
        <taxon>Craniata</taxon>
        <taxon>Vertebrata</taxon>
        <taxon>Euteleostomi</taxon>
        <taxon>Actinopterygii</taxon>
        <taxon>Neopterygii</taxon>
        <taxon>Teleostei</taxon>
        <taxon>Ostariophysi</taxon>
        <taxon>Cypriniformes</taxon>
        <taxon>Cyprinidae</taxon>
        <taxon>Acrossocheilinae</taxon>
        <taxon>Onychostoma</taxon>
    </lineage>
</organism>
<gene>
    <name evidence="2" type="ORF">G5714_004476</name>
</gene>
<comment type="caution">
    <text evidence="2">The sequence shown here is derived from an EMBL/GenBank/DDBJ whole genome shotgun (WGS) entry which is preliminary data.</text>
</comment>
<dbReference type="EMBL" id="JAAMOB010000004">
    <property type="protein sequence ID" value="KAF4114253.1"/>
    <property type="molecule type" value="Genomic_DNA"/>
</dbReference>
<accession>A0A7J6D4T1</accession>
<dbReference type="AlphaFoldDB" id="A0A7J6D4T1"/>
<feature type="chain" id="PRO_5029873639" evidence="1">
    <location>
        <begin position="22"/>
        <end position="122"/>
    </location>
</feature>
<keyword evidence="1" id="KW-0732">Signal</keyword>